<evidence type="ECO:0000256" key="1">
    <source>
        <dbReference type="ARBA" id="ARBA00022679"/>
    </source>
</evidence>
<keyword evidence="1" id="KW-0808">Transferase</keyword>
<evidence type="ECO:0000313" key="8">
    <source>
        <dbReference type="Proteomes" id="UP000624419"/>
    </source>
</evidence>
<dbReference type="Gene3D" id="3.40.50.11040">
    <property type="match status" value="1"/>
</dbReference>
<dbReference type="Pfam" id="PF13718">
    <property type="entry name" value="GNAT_acetyltr_2"/>
    <property type="match status" value="1"/>
</dbReference>
<dbReference type="PANTHER" id="PTHR10925">
    <property type="entry name" value="N-ACETYLTRANSFERASE 10"/>
    <property type="match status" value="1"/>
</dbReference>
<dbReference type="CDD" id="cd04301">
    <property type="entry name" value="NAT_SF"/>
    <property type="match status" value="1"/>
</dbReference>
<accession>A0ABR8LJ44</accession>
<dbReference type="InterPro" id="IPR027417">
    <property type="entry name" value="P-loop_NTPase"/>
</dbReference>
<evidence type="ECO:0000256" key="3">
    <source>
        <dbReference type="ARBA" id="ARBA00022741"/>
    </source>
</evidence>
<organism evidence="7 8">
    <name type="scientific">Salinimonas profundi</name>
    <dbReference type="NCBI Taxonomy" id="2729140"/>
    <lineage>
        <taxon>Bacteria</taxon>
        <taxon>Pseudomonadati</taxon>
        <taxon>Pseudomonadota</taxon>
        <taxon>Gammaproteobacteria</taxon>
        <taxon>Alteromonadales</taxon>
        <taxon>Alteromonadaceae</taxon>
        <taxon>Alteromonas/Salinimonas group</taxon>
        <taxon>Salinimonas</taxon>
    </lineage>
</organism>
<name>A0ABR8LJ44_9ALTE</name>
<evidence type="ECO:0000256" key="2">
    <source>
        <dbReference type="ARBA" id="ARBA00022694"/>
    </source>
</evidence>
<dbReference type="Proteomes" id="UP000624419">
    <property type="component" value="Unassembled WGS sequence"/>
</dbReference>
<sequence length="684" mass="76493">MAFKNLIEWLSLPLSANAENYHRQLLLFQTAHTEKTLTELTETLPATLSCAVISHEVRDYAHAGIHQFAISDYKKVLGQEFDIGIYDAFSGFRPSALLALAGTLRFSGRLIIVCPPLKKWPSHSSVAKPHYLSHGYFINESLFIRHITEKFIGHSAVSTNDHENDEQVLPFRHVSDAQNHTLGHGKQLTDSQDYAMREVLHSVDTDMPLTVITAPRGRGKSALLGTIAAALLNKTYKLLLVSARHHSQNVFYRHLASTLSCSSEEAKACIQWTAPDNPVAYDNDADILLIDEAASLPLPVLIALTQKNKKCLLTTTTLGFEGSGLGFLHKFLLPRKAKGELRHLTLKEPVRWASDDPLEAVLDEALLFSNSNLFPEKNNKPLTISHVTATQLDSTVLARLYHLLSDSHYQTSPDDLMRLTDAPDVSFILAYQNGLLVGAVVLNHEGGERLSDLSDSIARGSRRVKGHLSAQSLALMTVDPSLACDAYWRINRIAVHEEYRRKGIATSMLEFIREDAIKNNIDWLTSSYASASDVDNFWQQSGFTLVREGKKPDKASGQISKLVLKPISQRAKGKRQFLIDVFFFDSAESSEEIYRVAQTFEANSLITARLRAYLNGHRSRELTGNAFTYLVLNNASLLSEDGIAFNYIVNRKSPEEIIILHHLTGKKEFEKRLFEEAQLLYTDS</sequence>
<dbReference type="SUPFAM" id="SSF55729">
    <property type="entry name" value="Acyl-CoA N-acyltransferases (Nat)"/>
    <property type="match status" value="1"/>
</dbReference>
<feature type="domain" description="N-acetyltransferase" evidence="6">
    <location>
        <begin position="387"/>
        <end position="568"/>
    </location>
</feature>
<dbReference type="InterPro" id="IPR007807">
    <property type="entry name" value="TcmA/NAT10_helicase"/>
</dbReference>
<dbReference type="RefSeq" id="WP_191023139.1">
    <property type="nucleotide sequence ID" value="NZ_JABBXD010000002.1"/>
</dbReference>
<dbReference type="InterPro" id="IPR032672">
    <property type="entry name" value="TmcA/NAT10/Kre33"/>
</dbReference>
<dbReference type="Pfam" id="PF05127">
    <property type="entry name" value="NAT10_TcmA_helicase"/>
    <property type="match status" value="1"/>
</dbReference>
<dbReference type="PANTHER" id="PTHR10925:SF5">
    <property type="entry name" value="RNA CYTIDINE ACETYLTRANSFERASE"/>
    <property type="match status" value="1"/>
</dbReference>
<comment type="caution">
    <text evidence="7">The sequence shown here is derived from an EMBL/GenBank/DDBJ whole genome shotgun (WGS) entry which is preliminary data.</text>
</comment>
<keyword evidence="2" id="KW-0819">tRNA processing</keyword>
<dbReference type="EMBL" id="JABBXD010000002">
    <property type="protein sequence ID" value="MBD3585253.1"/>
    <property type="molecule type" value="Genomic_DNA"/>
</dbReference>
<dbReference type="Gene3D" id="3.40.630.30">
    <property type="match status" value="1"/>
</dbReference>
<keyword evidence="4" id="KW-0067">ATP-binding</keyword>
<evidence type="ECO:0000259" key="6">
    <source>
        <dbReference type="PROSITE" id="PS51186"/>
    </source>
</evidence>
<proteinExistence type="predicted"/>
<dbReference type="InterPro" id="IPR016181">
    <property type="entry name" value="Acyl_CoA_acyltransferase"/>
</dbReference>
<evidence type="ECO:0000256" key="4">
    <source>
        <dbReference type="ARBA" id="ARBA00022840"/>
    </source>
</evidence>
<dbReference type="InterPro" id="IPR000182">
    <property type="entry name" value="GNAT_dom"/>
</dbReference>
<gene>
    <name evidence="7" type="ORF">HHX48_05865</name>
</gene>
<dbReference type="InterPro" id="IPR013562">
    <property type="entry name" value="TmcA/NAT10_N"/>
</dbReference>
<evidence type="ECO:0000313" key="7">
    <source>
        <dbReference type="EMBL" id="MBD3585253.1"/>
    </source>
</evidence>
<dbReference type="Gene3D" id="3.40.50.300">
    <property type="entry name" value="P-loop containing nucleotide triphosphate hydrolases"/>
    <property type="match status" value="1"/>
</dbReference>
<dbReference type="PROSITE" id="PS51186">
    <property type="entry name" value="GNAT"/>
    <property type="match status" value="1"/>
</dbReference>
<keyword evidence="3" id="KW-0547">Nucleotide-binding</keyword>
<reference evidence="7 8" key="1">
    <citation type="submission" date="2020-04" db="EMBL/GenBank/DDBJ databases">
        <title>Salinimonas sp. HHU 13199.</title>
        <authorList>
            <person name="Cui X."/>
            <person name="Zhang D."/>
        </authorList>
    </citation>
    <scope>NUCLEOTIDE SEQUENCE [LARGE SCALE GENOMIC DNA]</scope>
    <source>
        <strain evidence="7 8">HHU 13199</strain>
    </source>
</reference>
<evidence type="ECO:0000256" key="5">
    <source>
        <dbReference type="ARBA" id="ARBA00023315"/>
    </source>
</evidence>
<dbReference type="SUPFAM" id="SSF52540">
    <property type="entry name" value="P-loop containing nucleoside triphosphate hydrolases"/>
    <property type="match status" value="1"/>
</dbReference>
<keyword evidence="5" id="KW-0012">Acyltransferase</keyword>
<protein>
    <submittedName>
        <fullName evidence="7">tRNA(Met) cytidine acetyltransferase</fullName>
    </submittedName>
</protein>
<keyword evidence="8" id="KW-1185">Reference proteome</keyword>
<dbReference type="Pfam" id="PF08351">
    <property type="entry name" value="TmcA_N"/>
    <property type="match status" value="1"/>
</dbReference>